<dbReference type="Proteomes" id="UP000887581">
    <property type="component" value="Unplaced"/>
</dbReference>
<accession>A0A915Q1P4</accession>
<feature type="compositionally biased region" description="Basic and acidic residues" evidence="1">
    <location>
        <begin position="27"/>
        <end position="40"/>
    </location>
</feature>
<keyword evidence="2" id="KW-1185">Reference proteome</keyword>
<proteinExistence type="predicted"/>
<dbReference type="WBParaSite" id="sdigi.contig75.g3692.t1">
    <property type="protein sequence ID" value="sdigi.contig75.g3692.t1"/>
    <property type="gene ID" value="sdigi.contig75.g3692"/>
</dbReference>
<evidence type="ECO:0000313" key="3">
    <source>
        <dbReference type="WBParaSite" id="sdigi.contig75.g3692.t1"/>
    </source>
</evidence>
<name>A0A915Q1P4_9BILA</name>
<protein>
    <submittedName>
        <fullName evidence="3">Uncharacterized protein</fullName>
    </submittedName>
</protein>
<reference evidence="3" key="1">
    <citation type="submission" date="2022-11" db="UniProtKB">
        <authorList>
            <consortium name="WormBaseParasite"/>
        </authorList>
    </citation>
    <scope>IDENTIFICATION</scope>
</reference>
<dbReference type="AlphaFoldDB" id="A0A915Q1P4"/>
<evidence type="ECO:0000313" key="2">
    <source>
        <dbReference type="Proteomes" id="UP000887581"/>
    </source>
</evidence>
<sequence length="78" mass="8151">MGRSIYRLMMIERGDDDGDEGGGGGEGVDKSKEGEVDSRGDTQGGEEEEEGVRSSHRGSDGEARGKQLGVMSSLGTTD</sequence>
<feature type="compositionally biased region" description="Basic and acidic residues" evidence="1">
    <location>
        <begin position="51"/>
        <end position="65"/>
    </location>
</feature>
<organism evidence="2 3">
    <name type="scientific">Setaria digitata</name>
    <dbReference type="NCBI Taxonomy" id="48799"/>
    <lineage>
        <taxon>Eukaryota</taxon>
        <taxon>Metazoa</taxon>
        <taxon>Ecdysozoa</taxon>
        <taxon>Nematoda</taxon>
        <taxon>Chromadorea</taxon>
        <taxon>Rhabditida</taxon>
        <taxon>Spirurina</taxon>
        <taxon>Spiruromorpha</taxon>
        <taxon>Filarioidea</taxon>
        <taxon>Setariidae</taxon>
        <taxon>Setaria</taxon>
    </lineage>
</organism>
<evidence type="ECO:0000256" key="1">
    <source>
        <dbReference type="SAM" id="MobiDB-lite"/>
    </source>
</evidence>
<feature type="region of interest" description="Disordered" evidence="1">
    <location>
        <begin position="1"/>
        <end position="78"/>
    </location>
</feature>